<dbReference type="InterPro" id="IPR020556">
    <property type="entry name" value="Amidase_CS"/>
</dbReference>
<evidence type="ECO:0000256" key="4">
    <source>
        <dbReference type="ARBA" id="ARBA00022801"/>
    </source>
</evidence>
<evidence type="ECO:0000313" key="8">
    <source>
        <dbReference type="Proteomes" id="UP000310158"/>
    </source>
</evidence>
<dbReference type="InterPro" id="IPR036928">
    <property type="entry name" value="AS_sf"/>
</dbReference>
<comment type="similarity">
    <text evidence="2">Belongs to the amidase family.</text>
</comment>
<dbReference type="SUPFAM" id="SSF75304">
    <property type="entry name" value="Amidase signature (AS) enzymes"/>
    <property type="match status" value="1"/>
</dbReference>
<evidence type="ECO:0000259" key="6">
    <source>
        <dbReference type="Pfam" id="PF01425"/>
    </source>
</evidence>
<dbReference type="EC" id="3.5.1.4" evidence="3"/>
<feature type="domain" description="Amidase" evidence="6">
    <location>
        <begin position="75"/>
        <end position="545"/>
    </location>
</feature>
<reference evidence="7 8" key="1">
    <citation type="submission" date="2019-02" db="EMBL/GenBank/DDBJ databases">
        <title>Genome sequencing of the rare red list fungi Bondarzewia mesenterica.</title>
        <authorList>
            <person name="Buettner E."/>
            <person name="Kellner H."/>
        </authorList>
    </citation>
    <scope>NUCLEOTIDE SEQUENCE [LARGE SCALE GENOMIC DNA]</scope>
    <source>
        <strain evidence="7 8">DSM 108281</strain>
    </source>
</reference>
<accession>A0A4S4L363</accession>
<dbReference type="Proteomes" id="UP000310158">
    <property type="component" value="Unassembled WGS sequence"/>
</dbReference>
<keyword evidence="4" id="KW-0378">Hydrolase</keyword>
<dbReference type="AlphaFoldDB" id="A0A4S4L363"/>
<feature type="active site" description="Charge relay system" evidence="5">
    <location>
        <position position="206"/>
    </location>
</feature>
<evidence type="ECO:0000256" key="1">
    <source>
        <dbReference type="ARBA" id="ARBA00001311"/>
    </source>
</evidence>
<proteinExistence type="inferred from homology"/>
<dbReference type="Pfam" id="PF01425">
    <property type="entry name" value="Amidase"/>
    <property type="match status" value="1"/>
</dbReference>
<dbReference type="Gene3D" id="3.90.1300.10">
    <property type="entry name" value="Amidase signature (AS) domain"/>
    <property type="match status" value="1"/>
</dbReference>
<evidence type="ECO:0000256" key="3">
    <source>
        <dbReference type="ARBA" id="ARBA00012922"/>
    </source>
</evidence>
<organism evidence="7 8">
    <name type="scientific">Bondarzewia mesenterica</name>
    <dbReference type="NCBI Taxonomy" id="1095465"/>
    <lineage>
        <taxon>Eukaryota</taxon>
        <taxon>Fungi</taxon>
        <taxon>Dikarya</taxon>
        <taxon>Basidiomycota</taxon>
        <taxon>Agaricomycotina</taxon>
        <taxon>Agaricomycetes</taxon>
        <taxon>Russulales</taxon>
        <taxon>Bondarzewiaceae</taxon>
        <taxon>Bondarzewia</taxon>
    </lineage>
</organism>
<dbReference type="InterPro" id="IPR023631">
    <property type="entry name" value="Amidase_dom"/>
</dbReference>
<protein>
    <recommendedName>
        <fullName evidence="3">amidase</fullName>
        <ecNumber evidence="3">3.5.1.4</ecNumber>
    </recommendedName>
</protein>
<evidence type="ECO:0000256" key="2">
    <source>
        <dbReference type="ARBA" id="ARBA00009199"/>
    </source>
</evidence>
<dbReference type="PIRSF" id="PIRSF001221">
    <property type="entry name" value="Amidase_fungi"/>
    <property type="match status" value="1"/>
</dbReference>
<dbReference type="EMBL" id="SGPL01000968">
    <property type="protein sequence ID" value="THH05729.1"/>
    <property type="molecule type" value="Genomic_DNA"/>
</dbReference>
<sequence>MSPTWQELVADKRQRQQATIPKEWIISVPAADVLDVTKVPEECGLLSVKELEITGVNDVDYLLKKLANREWSAVEVTTAFYKRAIVAHQVVNCLTEIFIERALERAAWLDEQLKTTGKPVGPLHGLPISLKDQISIKGLETIMGYVSWIGKYAERDAALTEVLYECGAIPFVRTNVPQTLMWPETYNAVFGRTVNPRNRTLTCGGSSGGEGALIAMGGSVLGVGSDLGGSVRIPAAMNGLYALRPSYNRVPYQGCVNSLEGQDSLPSVLGPLSVSLSGIKAFMQGILSRKPWFKDPVAIRKPWDESEYQLAEHGGGKKLCIGILWDDGVIVPQPPVIRALEMTKKALIAAGHEVVDWKQYKHAEIYEVTKVIWTAAGLEDYEAVVAATGEPILSSMEEAVDLPGEGIYLASEGISAYQLWQVQKKKLDLRKEYLDYWQKSIEITTTGRPVDAIISPVAPYPPPPHGKNRSAGRTVQYTMIWNCLDYTACVFPVTKVDPILDQPKPAHEFLSDADKDVWQLYNPETFKNAPVSLQLVGRTLEEEAVIAMTEMVDAALKQSKL</sequence>
<dbReference type="PROSITE" id="PS00571">
    <property type="entry name" value="AMIDASES"/>
    <property type="match status" value="1"/>
</dbReference>
<keyword evidence="8" id="KW-1185">Reference proteome</keyword>
<dbReference type="PANTHER" id="PTHR46072">
    <property type="entry name" value="AMIDASE-RELATED-RELATED"/>
    <property type="match status" value="1"/>
</dbReference>
<gene>
    <name evidence="7" type="ORF">EW146_g9823</name>
</gene>
<name>A0A4S4L363_9AGAM</name>
<dbReference type="GO" id="GO:0004040">
    <property type="term" value="F:amidase activity"/>
    <property type="evidence" value="ECO:0007669"/>
    <property type="project" value="UniProtKB-EC"/>
</dbReference>
<comment type="caution">
    <text evidence="7">The sequence shown here is derived from an EMBL/GenBank/DDBJ whole genome shotgun (WGS) entry which is preliminary data.</text>
</comment>
<dbReference type="PANTHER" id="PTHR46072:SF2">
    <property type="entry name" value="AMIDASE (EUROFUNG)"/>
    <property type="match status" value="1"/>
</dbReference>
<feature type="active site" description="Acyl-ester intermediate" evidence="5">
    <location>
        <position position="230"/>
    </location>
</feature>
<evidence type="ECO:0000256" key="5">
    <source>
        <dbReference type="PIRSR" id="PIRSR001221-1"/>
    </source>
</evidence>
<comment type="catalytic activity">
    <reaction evidence="1">
        <text>a monocarboxylic acid amide + H2O = a monocarboxylate + NH4(+)</text>
        <dbReference type="Rhea" id="RHEA:12020"/>
        <dbReference type="ChEBI" id="CHEBI:15377"/>
        <dbReference type="ChEBI" id="CHEBI:28938"/>
        <dbReference type="ChEBI" id="CHEBI:35757"/>
        <dbReference type="ChEBI" id="CHEBI:83628"/>
        <dbReference type="EC" id="3.5.1.4"/>
    </reaction>
</comment>
<dbReference type="OrthoDB" id="6428749at2759"/>
<evidence type="ECO:0000313" key="7">
    <source>
        <dbReference type="EMBL" id="THH05729.1"/>
    </source>
</evidence>
<feature type="active site" description="Charge relay system" evidence="5">
    <location>
        <position position="131"/>
    </location>
</feature>